<dbReference type="InterPro" id="IPR039418">
    <property type="entry name" value="LexA-like"/>
</dbReference>
<keyword evidence="6" id="KW-0742">SOS response</keyword>
<keyword evidence="4 7" id="KW-0068">Autocatalytic cleavage</keyword>
<reference evidence="10 11" key="1">
    <citation type="submission" date="2013-12" db="EMBL/GenBank/DDBJ databases">
        <authorList>
            <consortium name="DOE Joint Genome Institute"/>
            <person name="Kappler U."/>
            <person name="Huntemann M."/>
            <person name="Han J."/>
            <person name="Chen A."/>
            <person name="Kyrpides N."/>
            <person name="Mavromatis K."/>
            <person name="Markowitz V."/>
            <person name="Palaniappan K."/>
            <person name="Ivanova N."/>
            <person name="Schaumberg A."/>
            <person name="Pati A."/>
            <person name="Liolios K."/>
            <person name="Nordberg H.P."/>
            <person name="Cantor M.N."/>
            <person name="Hua S.X."/>
            <person name="Woyke T."/>
        </authorList>
    </citation>
    <scope>NUCLEOTIDE SEQUENCE [LARGE SCALE GENOMIC DNA]</scope>
    <source>
        <strain evidence="11">AL2</strain>
    </source>
</reference>
<dbReference type="InterPro" id="IPR036286">
    <property type="entry name" value="LexA/Signal_pep-like_sf"/>
</dbReference>
<dbReference type="HOGENOM" id="CLU_066192_0_0_6"/>
<dbReference type="FunCoup" id="W0DW45">
    <property type="interactions" value="52"/>
</dbReference>
<evidence type="ECO:0000313" key="11">
    <source>
        <dbReference type="Proteomes" id="UP000005380"/>
    </source>
</evidence>
<dbReference type="Pfam" id="PF00717">
    <property type="entry name" value="Peptidase_S24"/>
    <property type="match status" value="1"/>
</dbReference>
<dbReference type="eggNOG" id="COG1974">
    <property type="taxonomic scope" value="Bacteria"/>
</dbReference>
<keyword evidence="3 7" id="KW-0378">Hydrolase</keyword>
<dbReference type="EMBL" id="CP007030">
    <property type="protein sequence ID" value="AHF01189.1"/>
    <property type="molecule type" value="Genomic_DNA"/>
</dbReference>
<evidence type="ECO:0000256" key="4">
    <source>
        <dbReference type="ARBA" id="ARBA00022813"/>
    </source>
</evidence>
<evidence type="ECO:0000256" key="7">
    <source>
        <dbReference type="RuleBase" id="RU003991"/>
    </source>
</evidence>
<evidence type="ECO:0000256" key="5">
    <source>
        <dbReference type="ARBA" id="ARBA00023204"/>
    </source>
</evidence>
<dbReference type="InParanoid" id="W0DW45"/>
<dbReference type="AlphaFoldDB" id="W0DW45"/>
<dbReference type="OrthoDB" id="9787787at2"/>
<evidence type="ECO:0000259" key="9">
    <source>
        <dbReference type="Pfam" id="PF00717"/>
    </source>
</evidence>
<organism evidence="10 11">
    <name type="scientific">Thiomicrospira aerophila AL3</name>
    <dbReference type="NCBI Taxonomy" id="717772"/>
    <lineage>
        <taxon>Bacteria</taxon>
        <taxon>Pseudomonadati</taxon>
        <taxon>Pseudomonadota</taxon>
        <taxon>Gammaproteobacteria</taxon>
        <taxon>Thiotrichales</taxon>
        <taxon>Piscirickettsiaceae</taxon>
        <taxon>Thiomicrospira</taxon>
    </lineage>
</organism>
<dbReference type="CDD" id="cd06529">
    <property type="entry name" value="S24_LexA-like"/>
    <property type="match status" value="1"/>
</dbReference>
<dbReference type="SUPFAM" id="SSF51306">
    <property type="entry name" value="LexA/Signal peptidase"/>
    <property type="match status" value="1"/>
</dbReference>
<dbReference type="RefSeq" id="WP_006459006.1">
    <property type="nucleotide sequence ID" value="NZ_CP007030.1"/>
</dbReference>
<dbReference type="Gene3D" id="2.10.109.10">
    <property type="entry name" value="Umud Fragment, subunit A"/>
    <property type="match status" value="1"/>
</dbReference>
<dbReference type="STRING" id="717772.THIAE_04740"/>
<protein>
    <submittedName>
        <fullName evidence="10">Peptidase S24</fullName>
    </submittedName>
</protein>
<dbReference type="PANTHER" id="PTHR33516:SF2">
    <property type="entry name" value="LEXA REPRESSOR-RELATED"/>
    <property type="match status" value="1"/>
</dbReference>
<sequence length="196" mass="21184">MNKSVKSGHGGKRAGAGRKAGSGPFGEATKVMRVPASKVTLIKSWLHSLYDPSAASISDWQLVDPSSKIALPVFSHKVIAGFPSPADDNLEETIDLNEAFVPSVNTSFVVRVQGDSMLEAGILPGDQLVIDRSIEPVSGKIVVASVDGDLTLKRLIKQKDKLWLYPENSQYQPIAVHENTELVIWGVVVSVLRKLD</sequence>
<dbReference type="PANTHER" id="PTHR33516">
    <property type="entry name" value="LEXA REPRESSOR"/>
    <property type="match status" value="1"/>
</dbReference>
<dbReference type="InterPro" id="IPR015927">
    <property type="entry name" value="Peptidase_S24_S26A/B/C"/>
</dbReference>
<keyword evidence="11" id="KW-1185">Reference proteome</keyword>
<dbReference type="MEROPS" id="S24.003"/>
<dbReference type="PRINTS" id="PR00726">
    <property type="entry name" value="LEXASERPTASE"/>
</dbReference>
<evidence type="ECO:0000256" key="2">
    <source>
        <dbReference type="ARBA" id="ARBA00022763"/>
    </source>
</evidence>
<comment type="similarity">
    <text evidence="1 7">Belongs to the peptidase S24 family.</text>
</comment>
<gene>
    <name evidence="10" type="ORF">THIAE_04740</name>
</gene>
<dbReference type="InterPro" id="IPR006197">
    <property type="entry name" value="Peptidase_S24_LexA"/>
</dbReference>
<keyword evidence="2" id="KW-0227">DNA damage</keyword>
<accession>W0DW45</accession>
<feature type="domain" description="Peptidase S24/S26A/S26B/S26C" evidence="9">
    <location>
        <begin position="72"/>
        <end position="189"/>
    </location>
</feature>
<evidence type="ECO:0000256" key="3">
    <source>
        <dbReference type="ARBA" id="ARBA00022801"/>
    </source>
</evidence>
<evidence type="ECO:0000256" key="1">
    <source>
        <dbReference type="ARBA" id="ARBA00007484"/>
    </source>
</evidence>
<dbReference type="GO" id="GO:0003677">
    <property type="term" value="F:DNA binding"/>
    <property type="evidence" value="ECO:0007669"/>
    <property type="project" value="InterPro"/>
</dbReference>
<name>W0DW45_9GAMM</name>
<evidence type="ECO:0000313" key="10">
    <source>
        <dbReference type="EMBL" id="AHF01189.1"/>
    </source>
</evidence>
<evidence type="ECO:0000256" key="6">
    <source>
        <dbReference type="ARBA" id="ARBA00023236"/>
    </source>
</evidence>
<feature type="region of interest" description="Disordered" evidence="8">
    <location>
        <begin position="1"/>
        <end position="26"/>
    </location>
</feature>
<dbReference type="GO" id="GO:0006281">
    <property type="term" value="P:DNA repair"/>
    <property type="evidence" value="ECO:0007669"/>
    <property type="project" value="UniProtKB-KW"/>
</dbReference>
<dbReference type="GO" id="GO:0009432">
    <property type="term" value="P:SOS response"/>
    <property type="evidence" value="ECO:0007669"/>
    <property type="project" value="UniProtKB-KW"/>
</dbReference>
<dbReference type="KEGG" id="tao:THIAE_04740"/>
<dbReference type="InterPro" id="IPR050077">
    <property type="entry name" value="LexA_repressor"/>
</dbReference>
<dbReference type="GO" id="GO:0006355">
    <property type="term" value="P:regulation of DNA-templated transcription"/>
    <property type="evidence" value="ECO:0007669"/>
    <property type="project" value="InterPro"/>
</dbReference>
<dbReference type="NCBIfam" id="NF007621">
    <property type="entry name" value="PRK10276.1"/>
    <property type="match status" value="1"/>
</dbReference>
<evidence type="ECO:0000256" key="8">
    <source>
        <dbReference type="SAM" id="MobiDB-lite"/>
    </source>
</evidence>
<proteinExistence type="inferred from homology"/>
<keyword evidence="5" id="KW-0234">DNA repair</keyword>
<dbReference type="GO" id="GO:0016787">
    <property type="term" value="F:hydrolase activity"/>
    <property type="evidence" value="ECO:0007669"/>
    <property type="project" value="UniProtKB-KW"/>
</dbReference>
<dbReference type="Proteomes" id="UP000005380">
    <property type="component" value="Chromosome"/>
</dbReference>